<evidence type="ECO:0000313" key="2">
    <source>
        <dbReference type="Proteomes" id="UP000504603"/>
    </source>
</evidence>
<feature type="region of interest" description="Disordered" evidence="1">
    <location>
        <begin position="27"/>
        <end position="123"/>
    </location>
</feature>
<sequence>MPVKVHPTQNRAFLMERSEPTLVPEWLRSTGSVTGGGNSNHHFPLSSSHSDVSSLAQSRNRTSKTIGDFDTSRSAFLDRSSSSNSRRSSSNGSAKHAYSSFNRGHRDKDREKEKDRLSFGDHWDRDSSDPLGKILSNRIDKDALRRSHSMVSRKQGELFHRRIATDPKIGVSSSLNNGTGMPSGTSVGSSIQKAVFEKDFPSLGSEEKQGTSDIGRVSSPGLSSPVQSLPIGNSALIGGEGWTSALAEVPNIIGSSTGSSSFQQTVPAISGAGLLSVTAGLNMAEALVQAPSRARAVPQVSELFVKTQRLEELAIKQSRQLIPVTPSMPKAMVLNSSDKSKPKLASRTGELNVTIKGGQPQPLPVHHTNQTRGGHVKSDAQKSSHGKFLVLKPRENGVSLAVKDVPSPTSNANNMAANSQFALAPSVPHAPLRSPNNSNVSSVERKIASLDLKSGSTLEKRPSLSQVQSRNDFFNLIKKKTPKSSSAILSDSCPAVKSPTIGQSNELTREEINIPASPRVVENGAVETRNGDSSEEVQASCDSGEKLASHVGAESLDEEEAAFLRSLGWDESYGEDEGLTEEEINSFYEELQYMNLKPPTKMVRCIQPKIFVPSESHEDSKDGAGSELSSSDSEA</sequence>
<dbReference type="Proteomes" id="UP000504603">
    <property type="component" value="Unplaced"/>
</dbReference>
<dbReference type="RefSeq" id="XP_022141428.1">
    <property type="nucleotide sequence ID" value="XM_022285736.1"/>
</dbReference>
<gene>
    <name evidence="3" type="primary">LOC111011833</name>
</gene>
<dbReference type="OrthoDB" id="848545at2759"/>
<feature type="region of interest" description="Disordered" evidence="1">
    <location>
        <begin position="612"/>
        <end position="635"/>
    </location>
</feature>
<dbReference type="KEGG" id="mcha:111011833"/>
<dbReference type="PANTHER" id="PTHR34112:SF18">
    <property type="entry name" value="C-JUN-AMINO-TERMINAL KINASE-INTERACTING PROTEIN"/>
    <property type="match status" value="1"/>
</dbReference>
<proteinExistence type="predicted"/>
<reference evidence="3" key="1">
    <citation type="submission" date="2025-08" db="UniProtKB">
        <authorList>
            <consortium name="RefSeq"/>
        </authorList>
    </citation>
    <scope>IDENTIFICATION</scope>
    <source>
        <strain evidence="3">OHB3-1</strain>
    </source>
</reference>
<evidence type="ECO:0000313" key="3">
    <source>
        <dbReference type="RefSeq" id="XP_022141428.1"/>
    </source>
</evidence>
<feature type="compositionally biased region" description="Basic and acidic residues" evidence="1">
    <location>
        <begin position="201"/>
        <end position="210"/>
    </location>
</feature>
<protein>
    <submittedName>
        <fullName evidence="3">Flocculation protein FLO11 isoform X1</fullName>
    </submittedName>
</protein>
<name>A0A6J1CKG8_MOMCH</name>
<feature type="compositionally biased region" description="Basic and acidic residues" evidence="1">
    <location>
        <begin position="615"/>
        <end position="624"/>
    </location>
</feature>
<dbReference type="GeneID" id="111011833"/>
<feature type="compositionally biased region" description="Low complexity" evidence="1">
    <location>
        <begin position="46"/>
        <end position="58"/>
    </location>
</feature>
<accession>A0A6J1CKG8</accession>
<organism evidence="2 3">
    <name type="scientific">Momordica charantia</name>
    <name type="common">Bitter gourd</name>
    <name type="synonym">Balsam pear</name>
    <dbReference type="NCBI Taxonomy" id="3673"/>
    <lineage>
        <taxon>Eukaryota</taxon>
        <taxon>Viridiplantae</taxon>
        <taxon>Streptophyta</taxon>
        <taxon>Embryophyta</taxon>
        <taxon>Tracheophyta</taxon>
        <taxon>Spermatophyta</taxon>
        <taxon>Magnoliopsida</taxon>
        <taxon>eudicotyledons</taxon>
        <taxon>Gunneridae</taxon>
        <taxon>Pentapetalae</taxon>
        <taxon>rosids</taxon>
        <taxon>fabids</taxon>
        <taxon>Cucurbitales</taxon>
        <taxon>Cucurbitaceae</taxon>
        <taxon>Momordiceae</taxon>
        <taxon>Momordica</taxon>
    </lineage>
</organism>
<feature type="compositionally biased region" description="Basic and acidic residues" evidence="1">
    <location>
        <begin position="104"/>
        <end position="123"/>
    </location>
</feature>
<feature type="region of interest" description="Disordered" evidence="1">
    <location>
        <begin position="201"/>
        <end position="225"/>
    </location>
</feature>
<keyword evidence="2" id="KW-1185">Reference proteome</keyword>
<feature type="compositionally biased region" description="Low complexity" evidence="1">
    <location>
        <begin position="72"/>
        <end position="93"/>
    </location>
</feature>
<evidence type="ECO:0000256" key="1">
    <source>
        <dbReference type="SAM" id="MobiDB-lite"/>
    </source>
</evidence>
<dbReference type="AlphaFoldDB" id="A0A6J1CKG8"/>
<dbReference type="PANTHER" id="PTHR34112">
    <property type="entry name" value="C-JUN-AMINO-TERMINAL KINASE-INTERACTING PROTEIN"/>
    <property type="match status" value="1"/>
</dbReference>